<accession>A0A645AEJ8</accession>
<dbReference type="EMBL" id="VSSQ01013500">
    <property type="protein sequence ID" value="MPM51625.1"/>
    <property type="molecule type" value="Genomic_DNA"/>
</dbReference>
<organism evidence="1">
    <name type="scientific">bioreactor metagenome</name>
    <dbReference type="NCBI Taxonomy" id="1076179"/>
    <lineage>
        <taxon>unclassified sequences</taxon>
        <taxon>metagenomes</taxon>
        <taxon>ecological metagenomes</taxon>
    </lineage>
</organism>
<name>A0A645AEJ8_9ZZZZ</name>
<proteinExistence type="predicted"/>
<reference evidence="1" key="1">
    <citation type="submission" date="2019-08" db="EMBL/GenBank/DDBJ databases">
        <authorList>
            <person name="Kucharzyk K."/>
            <person name="Murdoch R.W."/>
            <person name="Higgins S."/>
            <person name="Loffler F."/>
        </authorList>
    </citation>
    <scope>NUCLEOTIDE SEQUENCE</scope>
</reference>
<protein>
    <submittedName>
        <fullName evidence="1">Uncharacterized protein</fullName>
    </submittedName>
</protein>
<comment type="caution">
    <text evidence="1">The sequence shown here is derived from an EMBL/GenBank/DDBJ whole genome shotgun (WGS) entry which is preliminary data.</text>
</comment>
<dbReference type="AlphaFoldDB" id="A0A645AEJ8"/>
<sequence length="175" mass="19390">MLIIGSGRIDAPCPNIGDHHAHIAHVDQRFLNQFHRCEKPVDEVRAFDENLILSAAESARLEELLRVLEVIVVGFRIFRIVADRGSNDVLPVEGQSVVNGHDADFVVAALDDDRPESSPLPELLGHTRDRSFFGSCAHRQIVNLCFGDNNELREVERICTFTDDAPLGALLASVQ</sequence>
<gene>
    <name evidence="1" type="ORF">SDC9_98375</name>
</gene>
<evidence type="ECO:0000313" key="1">
    <source>
        <dbReference type="EMBL" id="MPM51625.1"/>
    </source>
</evidence>